<organism evidence="1 2">
    <name type="scientific">Azospirillum oleiclasticum</name>
    <dbReference type="NCBI Taxonomy" id="2735135"/>
    <lineage>
        <taxon>Bacteria</taxon>
        <taxon>Pseudomonadati</taxon>
        <taxon>Pseudomonadota</taxon>
        <taxon>Alphaproteobacteria</taxon>
        <taxon>Rhodospirillales</taxon>
        <taxon>Azospirillaceae</taxon>
        <taxon>Azospirillum</taxon>
    </lineage>
</organism>
<sequence length="120" mass="13559">MTRSRNGAGTRRTTTPITVWCLPSERAEIERHARAAGMSTSANLREVGVGYEPRSVVDYEQVAVLTRTHADLNRLGGLLKMWLTNEERIRPPDLERLLKRIEDASQKMIESAGKIVRSRT</sequence>
<accession>A0ABX2TJ65</accession>
<protein>
    <submittedName>
        <fullName evidence="1">Conjugal transfer protein TraJ</fullName>
    </submittedName>
</protein>
<name>A0ABX2TJ65_9PROT</name>
<keyword evidence="2" id="KW-1185">Reference proteome</keyword>
<dbReference type="Proteomes" id="UP000584642">
    <property type="component" value="Unassembled WGS sequence"/>
</dbReference>
<comment type="caution">
    <text evidence="1">The sequence shown here is derived from an EMBL/GenBank/DDBJ whole genome shotgun (WGS) entry which is preliminary data.</text>
</comment>
<reference evidence="1 2" key="1">
    <citation type="submission" date="2020-05" db="EMBL/GenBank/DDBJ databases">
        <title>Azospirillum oleiclasticum sp. nov, a nitrogen-fixing and heavy crude oil-emulsifying bacterium isolated from the crude oil of Yumen Oilfield.</title>
        <authorList>
            <person name="Wu D."/>
            <person name="Cai M."/>
            <person name="Zhang X."/>
        </authorList>
    </citation>
    <scope>NUCLEOTIDE SEQUENCE [LARGE SCALE GENOMIC DNA]</scope>
    <source>
        <strain evidence="1 2">ROY-1-1-2</strain>
    </source>
</reference>
<dbReference type="EMBL" id="JABFDB010000040">
    <property type="protein sequence ID" value="NYZ24392.1"/>
    <property type="molecule type" value="Genomic_DNA"/>
</dbReference>
<gene>
    <name evidence="1" type="ORF">HND93_32205</name>
</gene>
<dbReference type="InterPro" id="IPR053842">
    <property type="entry name" value="NikA-like"/>
</dbReference>
<dbReference type="Pfam" id="PF21983">
    <property type="entry name" value="NikA-like"/>
    <property type="match status" value="1"/>
</dbReference>
<dbReference type="RefSeq" id="WP_180286170.1">
    <property type="nucleotide sequence ID" value="NZ_JABFDB010000040.1"/>
</dbReference>
<evidence type="ECO:0000313" key="1">
    <source>
        <dbReference type="EMBL" id="NYZ24392.1"/>
    </source>
</evidence>
<evidence type="ECO:0000313" key="2">
    <source>
        <dbReference type="Proteomes" id="UP000584642"/>
    </source>
</evidence>
<proteinExistence type="predicted"/>